<organism evidence="2 3">
    <name type="scientific">Diversispora epigaea</name>
    <dbReference type="NCBI Taxonomy" id="1348612"/>
    <lineage>
        <taxon>Eukaryota</taxon>
        <taxon>Fungi</taxon>
        <taxon>Fungi incertae sedis</taxon>
        <taxon>Mucoromycota</taxon>
        <taxon>Glomeromycotina</taxon>
        <taxon>Glomeromycetes</taxon>
        <taxon>Diversisporales</taxon>
        <taxon>Diversisporaceae</taxon>
        <taxon>Diversispora</taxon>
    </lineage>
</organism>
<accession>A0A397GES1</accession>
<gene>
    <name evidence="2" type="ORF">Glove_579g7</name>
</gene>
<dbReference type="OrthoDB" id="447635at2759"/>
<evidence type="ECO:0000259" key="1">
    <source>
        <dbReference type="Pfam" id="PF07463"/>
    </source>
</evidence>
<dbReference type="InterPro" id="IPR044925">
    <property type="entry name" value="His-Me_finger_sf"/>
</dbReference>
<dbReference type="GO" id="GO:0016788">
    <property type="term" value="F:hydrolase activity, acting on ester bonds"/>
    <property type="evidence" value="ECO:0007669"/>
    <property type="project" value="InterPro"/>
</dbReference>
<dbReference type="SMART" id="SM00497">
    <property type="entry name" value="IENR1"/>
    <property type="match status" value="1"/>
</dbReference>
<dbReference type="Pfam" id="PF07463">
    <property type="entry name" value="NUMOD4"/>
    <property type="match status" value="1"/>
</dbReference>
<reference evidence="2 3" key="1">
    <citation type="submission" date="2018-08" db="EMBL/GenBank/DDBJ databases">
        <title>Genome and evolution of the arbuscular mycorrhizal fungus Diversispora epigaea (formerly Glomus versiforme) and its bacterial endosymbionts.</title>
        <authorList>
            <person name="Sun X."/>
            <person name="Fei Z."/>
            <person name="Harrison M."/>
        </authorList>
    </citation>
    <scope>NUCLEOTIDE SEQUENCE [LARGE SCALE GENOMIC DNA]</scope>
    <source>
        <strain evidence="2 3">IT104</strain>
    </source>
</reference>
<sequence>MAKYNNNIESLQETHKELKTMPELLIRQRNTNNVVSDIAKQSVLNYSSSISESSSDKDTNVNVIKAKSIPDSSSDEETRNDSNYFISNFGYIKNKKDVIAKGHIHRGVAEAFITNPENKPFVNHINGVKTEENSNHKVFPNPGSSRYRKVVQFGLDGNVIRIWDSLSIAQDTLGIHKSTILRCCSGKRNSAGGWRWMYYEDYIESDPNEEWKEIEFDSEKFKVSSLGRVQLVNGMITQGNLHNGYLRIEPDKNYVNHIDGIPTNNKVSNLDRCTQKENIQHAIRIGLCNKCQHAVTGYGALSRIFIASESFGDNNN</sequence>
<dbReference type="InterPro" id="IPR036388">
    <property type="entry name" value="WH-like_DNA-bd_sf"/>
</dbReference>
<dbReference type="SUPFAM" id="SSF54060">
    <property type="entry name" value="His-Me finger endonucleases"/>
    <property type="match status" value="2"/>
</dbReference>
<dbReference type="Proteomes" id="UP000266861">
    <property type="component" value="Unassembled WGS sequence"/>
</dbReference>
<protein>
    <recommendedName>
        <fullName evidence="1">NUMOD4 domain-containing protein</fullName>
    </recommendedName>
</protein>
<dbReference type="EMBL" id="PQFF01000488">
    <property type="protein sequence ID" value="RHZ47473.1"/>
    <property type="molecule type" value="Genomic_DNA"/>
</dbReference>
<evidence type="ECO:0000313" key="3">
    <source>
        <dbReference type="Proteomes" id="UP000266861"/>
    </source>
</evidence>
<dbReference type="Gene3D" id="1.10.10.10">
    <property type="entry name" value="Winged helix-like DNA-binding domain superfamily/Winged helix DNA-binding domain"/>
    <property type="match status" value="1"/>
</dbReference>
<name>A0A397GES1_9GLOM</name>
<dbReference type="InterPro" id="IPR010902">
    <property type="entry name" value="NUMOD4"/>
</dbReference>
<dbReference type="Gene3D" id="3.90.75.20">
    <property type="match status" value="2"/>
</dbReference>
<dbReference type="STRING" id="1348612.A0A397GES1"/>
<evidence type="ECO:0000313" key="2">
    <source>
        <dbReference type="EMBL" id="RHZ47473.1"/>
    </source>
</evidence>
<keyword evidence="3" id="KW-1185">Reference proteome</keyword>
<dbReference type="InterPro" id="IPR003647">
    <property type="entry name" value="Intron_nuc_1_rpt"/>
</dbReference>
<feature type="domain" description="NUMOD4" evidence="1">
    <location>
        <begin position="209"/>
        <end position="248"/>
    </location>
</feature>
<dbReference type="AlphaFoldDB" id="A0A397GES1"/>
<proteinExistence type="predicted"/>
<comment type="caution">
    <text evidence="2">The sequence shown here is derived from an EMBL/GenBank/DDBJ whole genome shotgun (WGS) entry which is preliminary data.</text>
</comment>